<dbReference type="EMBL" id="CM045768">
    <property type="protein sequence ID" value="KAI7984233.1"/>
    <property type="molecule type" value="Genomic_DNA"/>
</dbReference>
<protein>
    <submittedName>
        <fullName evidence="1">Protein STRUBBELIG-RECEPTOR FAMILY 8</fullName>
    </submittedName>
</protein>
<accession>A0ACC0F7Y8</accession>
<proteinExistence type="predicted"/>
<gene>
    <name evidence="1" type="ORF">LOK49_LG15G01530</name>
</gene>
<evidence type="ECO:0000313" key="2">
    <source>
        <dbReference type="Proteomes" id="UP001060215"/>
    </source>
</evidence>
<organism evidence="1 2">
    <name type="scientific">Camellia lanceoleosa</name>
    <dbReference type="NCBI Taxonomy" id="1840588"/>
    <lineage>
        <taxon>Eukaryota</taxon>
        <taxon>Viridiplantae</taxon>
        <taxon>Streptophyta</taxon>
        <taxon>Embryophyta</taxon>
        <taxon>Tracheophyta</taxon>
        <taxon>Spermatophyta</taxon>
        <taxon>Magnoliopsida</taxon>
        <taxon>eudicotyledons</taxon>
        <taxon>Gunneridae</taxon>
        <taxon>Pentapetalae</taxon>
        <taxon>asterids</taxon>
        <taxon>Ericales</taxon>
        <taxon>Theaceae</taxon>
        <taxon>Camellia</taxon>
    </lineage>
</organism>
<keyword evidence="2" id="KW-1185">Reference proteome</keyword>
<dbReference type="Proteomes" id="UP001060215">
    <property type="component" value="Chromosome 11"/>
</dbReference>
<name>A0ACC0F7Y8_9ERIC</name>
<reference evidence="1 2" key="1">
    <citation type="journal article" date="2022" name="Plant J.">
        <title>Chromosome-level genome of Camellia lanceoleosa provides a valuable resource for understanding genome evolution and self-incompatibility.</title>
        <authorList>
            <person name="Gong W."/>
            <person name="Xiao S."/>
            <person name="Wang L."/>
            <person name="Liao Z."/>
            <person name="Chang Y."/>
            <person name="Mo W."/>
            <person name="Hu G."/>
            <person name="Li W."/>
            <person name="Zhao G."/>
            <person name="Zhu H."/>
            <person name="Hu X."/>
            <person name="Ji K."/>
            <person name="Xiang X."/>
            <person name="Song Q."/>
            <person name="Yuan D."/>
            <person name="Jin S."/>
            <person name="Zhang L."/>
        </authorList>
    </citation>
    <scope>NUCLEOTIDE SEQUENCE [LARGE SCALE GENOMIC DNA]</scope>
    <source>
        <strain evidence="1">SQ_2022a</strain>
    </source>
</reference>
<comment type="caution">
    <text evidence="1">The sequence shown here is derived from an EMBL/GenBank/DDBJ whole genome shotgun (WGS) entry which is preliminary data.</text>
</comment>
<evidence type="ECO:0000313" key="1">
    <source>
        <dbReference type="EMBL" id="KAI7984233.1"/>
    </source>
</evidence>
<sequence length="98" mass="11104">MGLFLVLYWSLGVFGTDCVRTVVVVTVRHRRLRLGTVNRGVDGLEKKPNLEPSLGPEPEFRPPMSEVVQALIRSMQRASVVKRRSSDEISFYVQDSRS</sequence>